<feature type="compositionally biased region" description="Basic and acidic residues" evidence="1">
    <location>
        <begin position="53"/>
        <end position="63"/>
    </location>
</feature>
<feature type="region of interest" description="Disordered" evidence="1">
    <location>
        <begin position="46"/>
        <end position="110"/>
    </location>
</feature>
<keyword evidence="3" id="KW-1185">Reference proteome</keyword>
<organism evidence="2 3">
    <name type="scientific">Nesidiocoris tenuis</name>
    <dbReference type="NCBI Taxonomy" id="355587"/>
    <lineage>
        <taxon>Eukaryota</taxon>
        <taxon>Metazoa</taxon>
        <taxon>Ecdysozoa</taxon>
        <taxon>Arthropoda</taxon>
        <taxon>Hexapoda</taxon>
        <taxon>Insecta</taxon>
        <taxon>Pterygota</taxon>
        <taxon>Neoptera</taxon>
        <taxon>Paraneoptera</taxon>
        <taxon>Hemiptera</taxon>
        <taxon>Heteroptera</taxon>
        <taxon>Panheteroptera</taxon>
        <taxon>Cimicomorpha</taxon>
        <taxon>Miridae</taxon>
        <taxon>Dicyphina</taxon>
        <taxon>Nesidiocoris</taxon>
    </lineage>
</organism>
<dbReference type="Proteomes" id="UP001307889">
    <property type="component" value="Chromosome 10"/>
</dbReference>
<evidence type="ECO:0000313" key="3">
    <source>
        <dbReference type="Proteomes" id="UP001307889"/>
    </source>
</evidence>
<reference evidence="2 3" key="1">
    <citation type="submission" date="2023-09" db="EMBL/GenBank/DDBJ databases">
        <title>Nesidiocoris tenuis whole genome shotgun sequence.</title>
        <authorList>
            <person name="Shibata T."/>
            <person name="Shimoda M."/>
            <person name="Kobayashi T."/>
            <person name="Uehara T."/>
        </authorList>
    </citation>
    <scope>NUCLEOTIDE SEQUENCE [LARGE SCALE GENOMIC DNA]</scope>
    <source>
        <strain evidence="2 3">Japan</strain>
    </source>
</reference>
<accession>A0ABN7B679</accession>
<feature type="compositionally biased region" description="Low complexity" evidence="1">
    <location>
        <begin position="64"/>
        <end position="75"/>
    </location>
</feature>
<proteinExistence type="predicted"/>
<protein>
    <submittedName>
        <fullName evidence="2">Uncharacterized protein</fullName>
    </submittedName>
</protein>
<gene>
    <name evidence="2" type="ORF">NTJ_12181</name>
</gene>
<name>A0ABN7B679_9HEMI</name>
<evidence type="ECO:0000256" key="1">
    <source>
        <dbReference type="SAM" id="MobiDB-lite"/>
    </source>
</evidence>
<sequence length="110" mass="12330">MKGPSKQELRPLFNRKMRLGIENNCYTGATALRQLLPFVAFSSYMNDANGTREPPRAHPRAETTSETEFTENSNSLPPEGRGKEGKAGEECSWQHCHRGRTPSCESEFPS</sequence>
<evidence type="ECO:0000313" key="2">
    <source>
        <dbReference type="EMBL" id="BES99364.1"/>
    </source>
</evidence>
<dbReference type="EMBL" id="AP028918">
    <property type="protein sequence ID" value="BES99364.1"/>
    <property type="molecule type" value="Genomic_DNA"/>
</dbReference>
<feature type="compositionally biased region" description="Basic and acidic residues" evidence="1">
    <location>
        <begin position="80"/>
        <end position="89"/>
    </location>
</feature>